<keyword evidence="1" id="KW-0812">Transmembrane</keyword>
<reference evidence="3 4" key="1">
    <citation type="submission" date="2024-02" db="EMBL/GenBank/DDBJ databases">
        <title>Deinococcus xinjiangensis NBRC 107630.</title>
        <authorList>
            <person name="Ichikawa N."/>
            <person name="Katano-Makiyama Y."/>
            <person name="Hidaka K."/>
        </authorList>
    </citation>
    <scope>NUCLEOTIDE SEQUENCE [LARGE SCALE GENOMIC DNA]</scope>
    <source>
        <strain evidence="3 4">NBRC 107630</strain>
    </source>
</reference>
<organism evidence="3 4">
    <name type="scientific">Deinococcus xinjiangensis</name>
    <dbReference type="NCBI Taxonomy" id="457454"/>
    <lineage>
        <taxon>Bacteria</taxon>
        <taxon>Thermotogati</taxon>
        <taxon>Deinococcota</taxon>
        <taxon>Deinococci</taxon>
        <taxon>Deinococcales</taxon>
        <taxon>Deinococcaceae</taxon>
        <taxon>Deinococcus</taxon>
    </lineage>
</organism>
<evidence type="ECO:0000313" key="4">
    <source>
        <dbReference type="Proteomes" id="UP001458946"/>
    </source>
</evidence>
<accession>A0ABP9VB92</accession>
<dbReference type="Pfam" id="PF05360">
    <property type="entry name" value="YiaAB"/>
    <property type="match status" value="1"/>
</dbReference>
<dbReference type="PANTHER" id="PTHR37290:SF1">
    <property type="entry name" value="INNER MEMBRANE PROTEIN YIAA"/>
    <property type="match status" value="1"/>
</dbReference>
<gene>
    <name evidence="3" type="ORF">Dxin01_02274</name>
</gene>
<keyword evidence="1" id="KW-1133">Transmembrane helix</keyword>
<dbReference type="InterPro" id="IPR008024">
    <property type="entry name" value="YiaAB"/>
</dbReference>
<keyword evidence="1" id="KW-0472">Membrane</keyword>
<dbReference type="PANTHER" id="PTHR37290">
    <property type="entry name" value="INNER MEMBRANE PROTEIN YIAA-RELATED"/>
    <property type="match status" value="1"/>
</dbReference>
<feature type="transmembrane region" description="Helical" evidence="1">
    <location>
        <begin position="32"/>
        <end position="54"/>
    </location>
</feature>
<sequence>MTSIPSQSSQTYGSYSSAAYTNPDVIGDSPAWLSFIWIAFAAALGLMLVGIYFLPVDWWIKGYLYMGTLFLTASTLTLSKSLRDKHEHERLVNRVKSARTEQVLSKYES</sequence>
<feature type="domain" description="YiaAB two helix" evidence="2">
    <location>
        <begin position="32"/>
        <end position="84"/>
    </location>
</feature>
<keyword evidence="4" id="KW-1185">Reference proteome</keyword>
<dbReference type="RefSeq" id="WP_353542497.1">
    <property type="nucleotide sequence ID" value="NZ_BAABRN010000025.1"/>
</dbReference>
<evidence type="ECO:0000259" key="2">
    <source>
        <dbReference type="Pfam" id="PF05360"/>
    </source>
</evidence>
<comment type="caution">
    <text evidence="3">The sequence shown here is derived from an EMBL/GenBank/DDBJ whole genome shotgun (WGS) entry which is preliminary data.</text>
</comment>
<dbReference type="Proteomes" id="UP001458946">
    <property type="component" value="Unassembled WGS sequence"/>
</dbReference>
<dbReference type="EMBL" id="BAABRN010000025">
    <property type="protein sequence ID" value="GAA5502530.1"/>
    <property type="molecule type" value="Genomic_DNA"/>
</dbReference>
<name>A0ABP9VB92_9DEIO</name>
<dbReference type="InterPro" id="IPR038972">
    <property type="entry name" value="YiaA-like"/>
</dbReference>
<evidence type="ECO:0000313" key="3">
    <source>
        <dbReference type="EMBL" id="GAA5502530.1"/>
    </source>
</evidence>
<protein>
    <recommendedName>
        <fullName evidence="2">YiaAB two helix domain-containing protein</fullName>
    </recommendedName>
</protein>
<proteinExistence type="predicted"/>
<evidence type="ECO:0000256" key="1">
    <source>
        <dbReference type="SAM" id="Phobius"/>
    </source>
</evidence>